<proteinExistence type="predicted"/>
<dbReference type="Pfam" id="PF10670">
    <property type="entry name" value="DUF4198"/>
    <property type="match status" value="1"/>
</dbReference>
<accession>A0A656D8V8</accession>
<organism evidence="1 2">
    <name type="scientific">Kryptobacter tengchongensis</name>
    <dbReference type="NCBI Taxonomy" id="1643429"/>
    <lineage>
        <taxon>Bacteria</taxon>
        <taxon>Pseudomonadati</taxon>
        <taxon>Candidatus Kryptoniota</taxon>
        <taxon>Candidatus Kryptobacter</taxon>
    </lineage>
</organism>
<dbReference type="AlphaFoldDB" id="A0A656D8V8"/>
<keyword evidence="2" id="KW-1185">Reference proteome</keyword>
<dbReference type="OrthoDB" id="581894at2"/>
<gene>
    <name evidence="1" type="ORF">JGI24_01293</name>
</gene>
<name>A0A656D8V8_KRYT1</name>
<dbReference type="EMBL" id="CZVU01000065">
    <property type="protein sequence ID" value="CUT03376.1"/>
    <property type="molecule type" value="Genomic_DNA"/>
</dbReference>
<evidence type="ECO:0000313" key="2">
    <source>
        <dbReference type="Proteomes" id="UP000243065"/>
    </source>
</evidence>
<dbReference type="RefSeq" id="WP_072150638.1">
    <property type="nucleotide sequence ID" value="NZ_CZVU01000065.1"/>
</dbReference>
<reference evidence="1 2" key="1">
    <citation type="submission" date="2015-11" db="EMBL/GenBank/DDBJ databases">
        <authorList>
            <person name="Varghese N."/>
        </authorList>
    </citation>
    <scope>NUCLEOTIDE SEQUENCE [LARGE SCALE GENOMIC DNA]</scope>
    <source>
        <strain evidence="1 2">JGI-24</strain>
    </source>
</reference>
<protein>
    <submittedName>
        <fullName evidence="1">Uncharacterized conserved protein, contains GH25 family domain</fullName>
    </submittedName>
</protein>
<dbReference type="InterPro" id="IPR019613">
    <property type="entry name" value="DUF4198"/>
</dbReference>
<sequence length="263" mass="31154">MKKFLVFLFVFNLVYSHDYWLHPKKFVLSKEDTLTIHLYVGDKLNIEIEREFQKDMTEKFEIITNDTIINLLSRLQDKSLPVLSEKFELEGLALVAMDRGWAYIELSQKDFEEYIRHEGIENIKISKSVKKKVERERYRRYIKSLIMFGDKVEGEIYKKVLNQRLEIILLKNPFSLKIGDEVEAQVLFEGKPLVNKTVMLYSLVQGKVFEQNVKTDKNGVAKFKINNSGFHLIRLVHLRRCEKCSDADWESFWASFSFEIPQR</sequence>
<evidence type="ECO:0000313" key="1">
    <source>
        <dbReference type="EMBL" id="CUT03376.1"/>
    </source>
</evidence>
<dbReference type="Proteomes" id="UP000243065">
    <property type="component" value="Unassembled WGS sequence"/>
</dbReference>